<accession>A0ABN6LGX6</accession>
<keyword evidence="3" id="KW-1185">Reference proteome</keyword>
<feature type="compositionally biased region" description="Polar residues" evidence="1">
    <location>
        <begin position="1"/>
        <end position="10"/>
    </location>
</feature>
<reference evidence="2 3" key="1">
    <citation type="submission" date="2021-12" db="EMBL/GenBank/DDBJ databases">
        <title>Genome sequencing of bacteria with rrn-lacking chromosome and rrn-plasmid.</title>
        <authorList>
            <person name="Anda M."/>
            <person name="Iwasaki W."/>
        </authorList>
    </citation>
    <scope>NUCLEOTIDE SEQUENCE [LARGE SCALE GENOMIC DNA]</scope>
    <source>
        <strain evidence="2 3">NBRC 101262</strain>
        <plasmid evidence="2 3">pPP1</plasmid>
    </source>
</reference>
<feature type="compositionally biased region" description="Basic and acidic residues" evidence="1">
    <location>
        <begin position="11"/>
        <end position="25"/>
    </location>
</feature>
<protein>
    <submittedName>
        <fullName evidence="2">Uncharacterized protein</fullName>
    </submittedName>
</protein>
<dbReference type="RefSeq" id="WP_338398551.1">
    <property type="nucleotide sequence ID" value="NZ_AP025293.1"/>
</dbReference>
<feature type="region of interest" description="Disordered" evidence="1">
    <location>
        <begin position="1"/>
        <end position="25"/>
    </location>
</feature>
<name>A0ABN6LGX6_9BACT</name>
<gene>
    <name evidence="2" type="ORF">PEPS_30290</name>
</gene>
<geneLocation type="plasmid" evidence="2 3">
    <name>pPP1</name>
</geneLocation>
<evidence type="ECO:0000313" key="3">
    <source>
        <dbReference type="Proteomes" id="UP001354989"/>
    </source>
</evidence>
<keyword evidence="2" id="KW-0614">Plasmid</keyword>
<organism evidence="2 3">
    <name type="scientific">Persicobacter psychrovividus</name>
    <dbReference type="NCBI Taxonomy" id="387638"/>
    <lineage>
        <taxon>Bacteria</taxon>
        <taxon>Pseudomonadati</taxon>
        <taxon>Bacteroidota</taxon>
        <taxon>Cytophagia</taxon>
        <taxon>Cytophagales</taxon>
        <taxon>Persicobacteraceae</taxon>
        <taxon>Persicobacter</taxon>
    </lineage>
</organism>
<sequence length="154" mass="17752">MSNNTQNNQHLDPKKKVELSDKMKDLLKARKAPEQPLFSTEDPSFEASIDQEVSSLIAQIEDPEKNTQTYYAIQNIIVGLIPDKEIRRPVLDEKNIMLRGLKKTDVRMSFLSEKVRALDIIHEWVSTSGNAHDLYLAFHEENVRLGYKPSEEEE</sequence>
<evidence type="ECO:0000313" key="2">
    <source>
        <dbReference type="EMBL" id="BDD00749.1"/>
    </source>
</evidence>
<proteinExistence type="predicted"/>
<dbReference type="Proteomes" id="UP001354989">
    <property type="component" value="Plasmid pPP1"/>
</dbReference>
<evidence type="ECO:0000256" key="1">
    <source>
        <dbReference type="SAM" id="MobiDB-lite"/>
    </source>
</evidence>
<dbReference type="EMBL" id="AP025293">
    <property type="protein sequence ID" value="BDD00749.1"/>
    <property type="molecule type" value="Genomic_DNA"/>
</dbReference>